<feature type="region of interest" description="Disordered" evidence="7">
    <location>
        <begin position="123"/>
        <end position="156"/>
    </location>
</feature>
<feature type="compositionally biased region" description="Basic and acidic residues" evidence="7">
    <location>
        <begin position="127"/>
        <end position="143"/>
    </location>
</feature>
<dbReference type="InterPro" id="IPR002058">
    <property type="entry name" value="PAP_assoc"/>
</dbReference>
<dbReference type="PANTHER" id="PTHR12271">
    <property type="entry name" value="POLY A POLYMERASE CID PAP -RELATED"/>
    <property type="match status" value="1"/>
</dbReference>
<dbReference type="Gene3D" id="1.10.1410.10">
    <property type="match status" value="1"/>
</dbReference>
<evidence type="ECO:0000256" key="6">
    <source>
        <dbReference type="SAM" id="Coils"/>
    </source>
</evidence>
<dbReference type="EMBL" id="JBJJXI010000021">
    <property type="protein sequence ID" value="KAL3405444.1"/>
    <property type="molecule type" value="Genomic_DNA"/>
</dbReference>
<evidence type="ECO:0000256" key="4">
    <source>
        <dbReference type="ARBA" id="ARBA00022723"/>
    </source>
</evidence>
<dbReference type="InterPro" id="IPR013087">
    <property type="entry name" value="Znf_C2H2_type"/>
</dbReference>
<dbReference type="Pfam" id="PF22600">
    <property type="entry name" value="MTPAP-like_central"/>
    <property type="match status" value="1"/>
</dbReference>
<proteinExistence type="predicted"/>
<feature type="domain" description="C2H2-type" evidence="8">
    <location>
        <begin position="387"/>
        <end position="409"/>
    </location>
</feature>
<dbReference type="Pfam" id="PF03828">
    <property type="entry name" value="PAP_assoc"/>
    <property type="match status" value="1"/>
</dbReference>
<evidence type="ECO:0000256" key="3">
    <source>
        <dbReference type="ARBA" id="ARBA00022679"/>
    </source>
</evidence>
<dbReference type="Gene3D" id="3.30.460.10">
    <property type="entry name" value="Beta Polymerase, domain 2"/>
    <property type="match status" value="1"/>
</dbReference>
<keyword evidence="6" id="KW-0175">Coiled coil</keyword>
<evidence type="ECO:0000313" key="9">
    <source>
        <dbReference type="EMBL" id="KAL3405444.1"/>
    </source>
</evidence>
<evidence type="ECO:0000259" key="8">
    <source>
        <dbReference type="PROSITE" id="PS00028"/>
    </source>
</evidence>
<name>A0ABD2XJU0_9HYME</name>
<keyword evidence="10" id="KW-1185">Reference proteome</keyword>
<dbReference type="InterPro" id="IPR043519">
    <property type="entry name" value="NT_sf"/>
</dbReference>
<sequence>MFRVLFENGIAKDGKDLRCHWCRYNIPQSTYQEAVKHTEEPIHKERAEAFSWDKIPQIKEVKRLVSLTEANYKHLIQNGITFKIKLYHCMICESKLGQMLNNHLESKNHLRLYDIKNYVNKPFSKTDSPKDKENKSRIIDTNKKQPQQNPKGLITTDKDTAMEPAALFWMELRHNQIRYKSSFKKYYCRCCDNTIETKKEVIEHMDSATHNDHLETFKINKFKAGSVFNKKDNYYFCIECDAKIGVKQTSVNFHCLSHILKEINLNLDLIRIKSCENKNELTCLLCDYIVKNDFAMIKHLESYYHEHQLGTLTYTDKHIKLEKDTQDKNYFLEFLKTNCPDMNINTLQDCDKLKLQEDGYFNYYPEKYIRFGSNMNTLKIKFSMYKCFLCYKQYKSFLDLFNHYSSINHLKKLKTLIEFKNNVDLNNVEMVEDMVKNLDLNKTNDKATRKSSRRQLRHSREVRQLRSRANYNLDISDYGQSYISTFIDNGNQNIYNIGCKNMGELQFGASLTFSLNNARFCIPCTKKFPDDISYLYEHLQLEEHTSKLHDILEEEKEFKDNLNEMLEKFSFLDLAKSCIVKDFESEDHVKCLACKTSILNSACLIEAHMKLKTHNSKIKSWKEEIELIWERFELNAQDSWYHVDRFYCSLCNFVCEREIKIAKHLEQSEHIDNARQSDAENKMNVCYACSTSWYGLSDYTEHYKTKFHTLNLKKHGSILPKMWKTAENLLSCMDKHITDLLKESNKVKYTQKKEEKQLIECLEDTVRPVYPLVKAYGFGSRRSDLGLMNSDIDVYLDCENSYSEIGTQDASKKYIKAVKNNFMIIRRDTWKVDKILTQARVPILKLLHRRTHLKCDVSFMSGLGVEKSNLIRNYVVSLQQCRELILFLKKWFLVFGLYRTQLINAYAITWFTIFYLQNKGIFPSVHELLKLKNESNFIDGWNCGFYEPIPVKSTNLTVKDLLQGFFQFYAKFDFHTKVVCPYLGKVLERKNFVDITDLPEEMALYKLRLQTEELELFRFDSPMCIQDPIDLSQNITKQVTKLDLRCFRNYCFESYQKLVRIDNNLKMSTKE</sequence>
<evidence type="ECO:0000256" key="2">
    <source>
        <dbReference type="ARBA" id="ARBA00001946"/>
    </source>
</evidence>
<dbReference type="InterPro" id="IPR003604">
    <property type="entry name" value="Matrin/U1-like-C_Znf_C2H2"/>
</dbReference>
<dbReference type="PROSITE" id="PS00028">
    <property type="entry name" value="ZINC_FINGER_C2H2_1"/>
    <property type="match status" value="2"/>
</dbReference>
<dbReference type="SMART" id="SM00451">
    <property type="entry name" value="ZnF_U1"/>
    <property type="match status" value="6"/>
</dbReference>
<evidence type="ECO:0000256" key="7">
    <source>
        <dbReference type="SAM" id="MobiDB-lite"/>
    </source>
</evidence>
<evidence type="ECO:0000256" key="5">
    <source>
        <dbReference type="ARBA" id="ARBA00022842"/>
    </source>
</evidence>
<dbReference type="SUPFAM" id="SSF81301">
    <property type="entry name" value="Nucleotidyltransferase"/>
    <property type="match status" value="1"/>
</dbReference>
<comment type="caution">
    <text evidence="9">The sequence shown here is derived from an EMBL/GenBank/DDBJ whole genome shotgun (WGS) entry which is preliminary data.</text>
</comment>
<evidence type="ECO:0000256" key="1">
    <source>
        <dbReference type="ARBA" id="ARBA00001936"/>
    </source>
</evidence>
<dbReference type="AlphaFoldDB" id="A0ABD2XJU0"/>
<dbReference type="Proteomes" id="UP001627154">
    <property type="component" value="Unassembled WGS sequence"/>
</dbReference>
<dbReference type="SMART" id="SM00355">
    <property type="entry name" value="ZnF_C2H2"/>
    <property type="match status" value="7"/>
</dbReference>
<feature type="domain" description="C2H2-type" evidence="8">
    <location>
        <begin position="188"/>
        <end position="210"/>
    </location>
</feature>
<keyword evidence="3" id="KW-0808">Transferase</keyword>
<dbReference type="InterPro" id="IPR054708">
    <property type="entry name" value="MTPAP-like_central"/>
</dbReference>
<organism evidence="9 10">
    <name type="scientific">Trichogramma kaykai</name>
    <dbReference type="NCBI Taxonomy" id="54128"/>
    <lineage>
        <taxon>Eukaryota</taxon>
        <taxon>Metazoa</taxon>
        <taxon>Ecdysozoa</taxon>
        <taxon>Arthropoda</taxon>
        <taxon>Hexapoda</taxon>
        <taxon>Insecta</taxon>
        <taxon>Pterygota</taxon>
        <taxon>Neoptera</taxon>
        <taxon>Endopterygota</taxon>
        <taxon>Hymenoptera</taxon>
        <taxon>Apocrita</taxon>
        <taxon>Proctotrupomorpha</taxon>
        <taxon>Chalcidoidea</taxon>
        <taxon>Trichogrammatidae</taxon>
        <taxon>Trichogramma</taxon>
    </lineage>
</organism>
<dbReference type="GO" id="GO:1990817">
    <property type="term" value="F:poly(A) RNA polymerase activity"/>
    <property type="evidence" value="ECO:0007669"/>
    <property type="project" value="UniProtKB-ARBA"/>
</dbReference>
<evidence type="ECO:0000313" key="10">
    <source>
        <dbReference type="Proteomes" id="UP001627154"/>
    </source>
</evidence>
<keyword evidence="4" id="KW-0479">Metal-binding</keyword>
<accession>A0ABD2XJU0</accession>
<comment type="cofactor">
    <cofactor evidence="2">
        <name>Mg(2+)</name>
        <dbReference type="ChEBI" id="CHEBI:18420"/>
    </cofactor>
</comment>
<gene>
    <name evidence="9" type="ORF">TKK_002450</name>
</gene>
<protein>
    <recommendedName>
        <fullName evidence="8">C2H2-type domain-containing protein</fullName>
    </recommendedName>
</protein>
<comment type="cofactor">
    <cofactor evidence="1">
        <name>Mn(2+)</name>
        <dbReference type="ChEBI" id="CHEBI:29035"/>
    </cofactor>
</comment>
<dbReference type="GO" id="GO:0046872">
    <property type="term" value="F:metal ion binding"/>
    <property type="evidence" value="ECO:0007669"/>
    <property type="project" value="UniProtKB-KW"/>
</dbReference>
<dbReference type="SUPFAM" id="SSF81631">
    <property type="entry name" value="PAP/OAS1 substrate-binding domain"/>
    <property type="match status" value="1"/>
</dbReference>
<feature type="coiled-coil region" evidence="6">
    <location>
        <begin position="541"/>
        <end position="568"/>
    </location>
</feature>
<dbReference type="PANTHER" id="PTHR12271:SF66">
    <property type="entry name" value="TERMINAL URIDYLYLTRANSFERASE TAILOR"/>
    <property type="match status" value="1"/>
</dbReference>
<keyword evidence="5" id="KW-0460">Magnesium</keyword>
<reference evidence="9 10" key="1">
    <citation type="journal article" date="2024" name="bioRxiv">
        <title>A reference genome for Trichogramma kaykai: A tiny desert-dwelling parasitoid wasp with competing sex-ratio distorters.</title>
        <authorList>
            <person name="Culotta J."/>
            <person name="Lindsey A.R."/>
        </authorList>
    </citation>
    <scope>NUCLEOTIDE SEQUENCE [LARGE SCALE GENOMIC DNA]</scope>
    <source>
        <strain evidence="9 10">KSX58</strain>
    </source>
</reference>
<dbReference type="CDD" id="cd05402">
    <property type="entry name" value="NT_PAP_TUTase"/>
    <property type="match status" value="1"/>
</dbReference>